<dbReference type="Pfam" id="PF10806">
    <property type="entry name" value="SAM35"/>
    <property type="match status" value="1"/>
</dbReference>
<gene>
    <name evidence="1" type="ORF">SAMEA4029009_CIC11G00000003487</name>
</gene>
<dbReference type="Proteomes" id="UP000182259">
    <property type="component" value="Chromosome IV"/>
</dbReference>
<name>A0A1L0BVR2_9ASCO</name>
<evidence type="ECO:0000313" key="2">
    <source>
        <dbReference type="Proteomes" id="UP000182259"/>
    </source>
</evidence>
<accession>A0A1L0BVR2</accession>
<sequence length="325" mass="37390">MKVPEPLRYIFNRFPLKTFPAIEDNTHHQENEFYFGLNEASSCNEQDQNFCLGVHNIQPVCIKGEKKYIPTDPVSLGNCLILCFRNNLFLPSKGKQPLSRNSMRLMSYLVSDSKELPVLIETNGSRTESITDSKSFAQSVSLKYFSKDLQGFLINHLLDNLNDLWILILLVDVHESGSFDYSKLFYQDPEIASNKIANSLTTMKLVADIPYWTSFKIRYPHLFHSHLSTNLSGESLRDLINSFNSKAIEKTCIEKLQDFERTIPLVNKYLDSIEESDSRSIIELKFASFVFVTSTFISKSSHIGRLLEFKFKDVISFSKEVISRY</sequence>
<dbReference type="AlphaFoldDB" id="A0A1L0BVR2"/>
<protein>
    <submittedName>
        <fullName evidence="1">CIC11C00000003487</fullName>
    </submittedName>
</protein>
<organism evidence="1 2">
    <name type="scientific">Sungouiella intermedia</name>
    <dbReference type="NCBI Taxonomy" id="45354"/>
    <lineage>
        <taxon>Eukaryota</taxon>
        <taxon>Fungi</taxon>
        <taxon>Dikarya</taxon>
        <taxon>Ascomycota</taxon>
        <taxon>Saccharomycotina</taxon>
        <taxon>Pichiomycetes</taxon>
        <taxon>Metschnikowiaceae</taxon>
        <taxon>Sungouiella</taxon>
    </lineage>
</organism>
<proteinExistence type="predicted"/>
<reference evidence="1 2" key="1">
    <citation type="submission" date="2016-10" db="EMBL/GenBank/DDBJ databases">
        <authorList>
            <person name="de Groot N.N."/>
        </authorList>
    </citation>
    <scope>NUCLEOTIDE SEQUENCE [LARGE SCALE GENOMIC DNA]</scope>
    <source>
        <strain evidence="1 2">PYCC 4715</strain>
    </source>
</reference>
<dbReference type="EMBL" id="LT635767">
    <property type="protein sequence ID" value="SGZ55433.1"/>
    <property type="molecule type" value="Genomic_DNA"/>
</dbReference>
<dbReference type="InterPro" id="IPR021211">
    <property type="entry name" value="SAM35"/>
</dbReference>
<evidence type="ECO:0000313" key="1">
    <source>
        <dbReference type="EMBL" id="SGZ55433.1"/>
    </source>
</evidence>